<name>A0A951UIX5_9NOST</name>
<evidence type="ECO:0000313" key="2">
    <source>
        <dbReference type="Proteomes" id="UP000715781"/>
    </source>
</evidence>
<comment type="caution">
    <text evidence="1">The sequence shown here is derived from an EMBL/GenBank/DDBJ whole genome shotgun (WGS) entry which is preliminary data.</text>
</comment>
<reference evidence="1" key="2">
    <citation type="journal article" date="2022" name="Microbiol. Resour. Announc.">
        <title>Metagenome Sequencing to Explore Phylogenomics of Terrestrial Cyanobacteria.</title>
        <authorList>
            <person name="Ward R.D."/>
            <person name="Stajich J.E."/>
            <person name="Johansen J.R."/>
            <person name="Huntemann M."/>
            <person name="Clum A."/>
            <person name="Foster B."/>
            <person name="Foster B."/>
            <person name="Roux S."/>
            <person name="Palaniappan K."/>
            <person name="Varghese N."/>
            <person name="Mukherjee S."/>
            <person name="Reddy T.B.K."/>
            <person name="Daum C."/>
            <person name="Copeland A."/>
            <person name="Chen I.A."/>
            <person name="Ivanova N.N."/>
            <person name="Kyrpides N.C."/>
            <person name="Shapiro N."/>
            <person name="Eloe-Fadrosh E.A."/>
            <person name="Pietrasiak N."/>
        </authorList>
    </citation>
    <scope>NUCLEOTIDE SEQUENCE</scope>
    <source>
        <strain evidence="1">JT2-VF2</strain>
    </source>
</reference>
<protein>
    <submittedName>
        <fullName evidence="1">Uncharacterized protein</fullName>
    </submittedName>
</protein>
<accession>A0A951UIX5</accession>
<dbReference type="AlphaFoldDB" id="A0A951UIX5"/>
<reference evidence="1" key="1">
    <citation type="submission" date="2021-05" db="EMBL/GenBank/DDBJ databases">
        <authorList>
            <person name="Pietrasiak N."/>
            <person name="Ward R."/>
            <person name="Stajich J.E."/>
            <person name="Kurbessoian T."/>
        </authorList>
    </citation>
    <scope>NUCLEOTIDE SEQUENCE</scope>
    <source>
        <strain evidence="1">JT2-VF2</strain>
    </source>
</reference>
<evidence type="ECO:0000313" key="1">
    <source>
        <dbReference type="EMBL" id="MBW4564619.1"/>
    </source>
</evidence>
<dbReference type="EMBL" id="JAHHHN010000024">
    <property type="protein sequence ID" value="MBW4564619.1"/>
    <property type="molecule type" value="Genomic_DNA"/>
</dbReference>
<proteinExistence type="predicted"/>
<gene>
    <name evidence="1" type="ORF">KME32_26530</name>
</gene>
<dbReference type="Proteomes" id="UP000715781">
    <property type="component" value="Unassembled WGS sequence"/>
</dbReference>
<sequence>MVAFIFIPKRSPTLERSIIANGFKLIPNKGIYPDQFQFQPDEVRIRYIYHHIKRDDVTGGILEDRFVVIPKIRVCR</sequence>
<organism evidence="1 2">
    <name type="scientific">Mojavia pulchra JT2-VF2</name>
    <dbReference type="NCBI Taxonomy" id="287848"/>
    <lineage>
        <taxon>Bacteria</taxon>
        <taxon>Bacillati</taxon>
        <taxon>Cyanobacteriota</taxon>
        <taxon>Cyanophyceae</taxon>
        <taxon>Nostocales</taxon>
        <taxon>Nostocaceae</taxon>
    </lineage>
</organism>